<dbReference type="Proteomes" id="UP000249910">
    <property type="component" value="Chromosome"/>
</dbReference>
<sequence length="103" mass="12316">MLIHKMTTNDVVLATGYNQFEKHFIMLNKNFKKLHFSNFNYLSQDNHNLIFKYQINGKYNNDANFRIIEIAYFNFDSKCRINSWNEVVATSKPFDINKIKVKN</sequence>
<organism evidence="1 2">
    <name type="scientific">Francisella halioticida</name>
    <dbReference type="NCBI Taxonomy" id="549298"/>
    <lineage>
        <taxon>Bacteria</taxon>
        <taxon>Pseudomonadati</taxon>
        <taxon>Pseudomonadota</taxon>
        <taxon>Gammaproteobacteria</taxon>
        <taxon>Thiotrichales</taxon>
        <taxon>Francisellaceae</taxon>
        <taxon>Francisella</taxon>
    </lineage>
</organism>
<name>A0ABN5B0I3_9GAMM</name>
<keyword evidence="2" id="KW-1185">Reference proteome</keyword>
<dbReference type="EMBL" id="CP022132">
    <property type="protein sequence ID" value="ASG67058.1"/>
    <property type="molecule type" value="Genomic_DNA"/>
</dbReference>
<reference evidence="1 2" key="1">
    <citation type="submission" date="2017-06" db="EMBL/GenBank/DDBJ databases">
        <title>Complete genome of Francisella halioticida.</title>
        <authorList>
            <person name="Sjodin A."/>
        </authorList>
    </citation>
    <scope>NUCLEOTIDE SEQUENCE [LARGE SCALE GENOMIC DNA]</scope>
    <source>
        <strain evidence="1 2">DSM 23729</strain>
    </source>
</reference>
<dbReference type="RefSeq" id="WP_088771623.1">
    <property type="nucleotide sequence ID" value="NZ_CP022132.1"/>
</dbReference>
<evidence type="ECO:0000313" key="1">
    <source>
        <dbReference type="EMBL" id="ASG67058.1"/>
    </source>
</evidence>
<gene>
    <name evidence="1" type="ORF">CDV26_00450</name>
</gene>
<accession>A0ABN5B0I3</accession>
<proteinExistence type="predicted"/>
<evidence type="ECO:0000313" key="2">
    <source>
        <dbReference type="Proteomes" id="UP000249910"/>
    </source>
</evidence>
<protein>
    <submittedName>
        <fullName evidence="1">Uncharacterized protein</fullName>
    </submittedName>
</protein>